<protein>
    <submittedName>
        <fullName evidence="1">Uncharacterized protein</fullName>
    </submittedName>
</protein>
<keyword evidence="2" id="KW-1185">Reference proteome</keyword>
<dbReference type="EMBL" id="KZ507583">
    <property type="protein sequence ID" value="PKU36520.1"/>
    <property type="molecule type" value="Genomic_DNA"/>
</dbReference>
<evidence type="ECO:0000313" key="1">
    <source>
        <dbReference type="EMBL" id="PKU36520.1"/>
    </source>
</evidence>
<reference evidence="2" key="2">
    <citation type="submission" date="2017-12" db="EMBL/GenBank/DDBJ databases">
        <title>Genome sequence of the Bar-tailed Godwit (Limosa lapponica baueri).</title>
        <authorList>
            <person name="Lima N.C.B."/>
            <person name="Parody-Merino A.M."/>
            <person name="Battley P.F."/>
            <person name="Fidler A.E."/>
            <person name="Prosdocimi F."/>
        </authorList>
    </citation>
    <scope>NUCLEOTIDE SEQUENCE [LARGE SCALE GENOMIC DNA]</scope>
</reference>
<organism evidence="1 2">
    <name type="scientific">Limosa lapponica baueri</name>
    <dbReference type="NCBI Taxonomy" id="1758121"/>
    <lineage>
        <taxon>Eukaryota</taxon>
        <taxon>Metazoa</taxon>
        <taxon>Chordata</taxon>
        <taxon>Craniata</taxon>
        <taxon>Vertebrata</taxon>
        <taxon>Euteleostomi</taxon>
        <taxon>Archelosauria</taxon>
        <taxon>Archosauria</taxon>
        <taxon>Dinosauria</taxon>
        <taxon>Saurischia</taxon>
        <taxon>Theropoda</taxon>
        <taxon>Coelurosauria</taxon>
        <taxon>Aves</taxon>
        <taxon>Neognathae</taxon>
        <taxon>Neoaves</taxon>
        <taxon>Charadriiformes</taxon>
        <taxon>Scolopacidae</taxon>
        <taxon>Limosa</taxon>
    </lineage>
</organism>
<dbReference type="Proteomes" id="UP000233556">
    <property type="component" value="Unassembled WGS sequence"/>
</dbReference>
<name>A0A2I0TRT4_LIMLA</name>
<sequence length="133" mass="14690">MILLCPPEFLMKHGTIATTNGIAPRGTGLGRNQMDKTLKSQNDMGLEGTSGDHLVQPPLPKQVLLEQVTQELVQCSYIFENKELADGSHELHLEIQDAKVERTSIIQTGYDGKIHGLRIVAHCPKLVEGYNDD</sequence>
<evidence type="ECO:0000313" key="2">
    <source>
        <dbReference type="Proteomes" id="UP000233556"/>
    </source>
</evidence>
<reference evidence="2" key="1">
    <citation type="submission" date="2017-11" db="EMBL/GenBank/DDBJ databases">
        <authorList>
            <person name="Lima N.C."/>
            <person name="Parody-Merino A.M."/>
            <person name="Battley P.F."/>
            <person name="Fidler A.E."/>
            <person name="Prosdocimi F."/>
        </authorList>
    </citation>
    <scope>NUCLEOTIDE SEQUENCE [LARGE SCALE GENOMIC DNA]</scope>
</reference>
<dbReference type="AlphaFoldDB" id="A0A2I0TRT4"/>
<proteinExistence type="predicted"/>
<accession>A0A2I0TRT4</accession>
<gene>
    <name evidence="1" type="ORF">llap_13175</name>
</gene>